<organism evidence="8 9">
    <name type="scientific">Fasciola gigantica</name>
    <name type="common">Giant liver fluke</name>
    <dbReference type="NCBI Taxonomy" id="46835"/>
    <lineage>
        <taxon>Eukaryota</taxon>
        <taxon>Metazoa</taxon>
        <taxon>Spiralia</taxon>
        <taxon>Lophotrochozoa</taxon>
        <taxon>Platyhelminthes</taxon>
        <taxon>Trematoda</taxon>
        <taxon>Digenea</taxon>
        <taxon>Plagiorchiida</taxon>
        <taxon>Echinostomata</taxon>
        <taxon>Echinostomatoidea</taxon>
        <taxon>Fasciolidae</taxon>
        <taxon>Fasciola</taxon>
    </lineage>
</organism>
<dbReference type="STRING" id="46835.A0A504Z296"/>
<keyword evidence="3" id="KW-0808">Transferase</keyword>
<dbReference type="InterPro" id="IPR000608">
    <property type="entry name" value="UBC"/>
</dbReference>
<evidence type="ECO:0000256" key="1">
    <source>
        <dbReference type="ARBA" id="ARBA00000485"/>
    </source>
</evidence>
<comment type="catalytic activity">
    <reaction evidence="1">
        <text>S-ubiquitinyl-[E1 ubiquitin-activating enzyme]-L-cysteine + [E2 ubiquitin-conjugating enzyme]-L-cysteine = [E1 ubiquitin-activating enzyme]-L-cysteine + S-ubiquitinyl-[E2 ubiquitin-conjugating enzyme]-L-cysteine.</text>
        <dbReference type="EC" id="2.3.2.23"/>
    </reaction>
</comment>
<dbReference type="OrthoDB" id="9973183at2759"/>
<feature type="active site" description="Glycyl thioester intermediate" evidence="5">
    <location>
        <position position="97"/>
    </location>
</feature>
<comment type="similarity">
    <text evidence="6">Belongs to the ubiquitin-conjugating enzyme family.</text>
</comment>
<dbReference type="CDD" id="cd23801">
    <property type="entry name" value="UBCc_UBE2L3"/>
    <property type="match status" value="1"/>
</dbReference>
<proteinExistence type="inferred from homology"/>
<dbReference type="GO" id="GO:0061631">
    <property type="term" value="F:ubiquitin conjugating enzyme activity"/>
    <property type="evidence" value="ECO:0007669"/>
    <property type="project" value="UniProtKB-EC"/>
</dbReference>
<dbReference type="InterPro" id="IPR016135">
    <property type="entry name" value="UBQ-conjugating_enzyme/RWD"/>
</dbReference>
<evidence type="ECO:0000259" key="7">
    <source>
        <dbReference type="PROSITE" id="PS50127"/>
    </source>
</evidence>
<dbReference type="SMART" id="SM00212">
    <property type="entry name" value="UBCc"/>
    <property type="match status" value="1"/>
</dbReference>
<evidence type="ECO:0000313" key="8">
    <source>
        <dbReference type="EMBL" id="TPP67794.1"/>
    </source>
</evidence>
<evidence type="ECO:0000256" key="3">
    <source>
        <dbReference type="ARBA" id="ARBA00022679"/>
    </source>
</evidence>
<evidence type="ECO:0000256" key="2">
    <source>
        <dbReference type="ARBA" id="ARBA00012486"/>
    </source>
</evidence>
<dbReference type="Pfam" id="PF00179">
    <property type="entry name" value="UQ_con"/>
    <property type="match status" value="1"/>
</dbReference>
<dbReference type="Proteomes" id="UP000316759">
    <property type="component" value="Unassembled WGS sequence"/>
</dbReference>
<evidence type="ECO:0000256" key="5">
    <source>
        <dbReference type="PROSITE-ProRule" id="PRU10133"/>
    </source>
</evidence>
<evidence type="ECO:0000256" key="6">
    <source>
        <dbReference type="RuleBase" id="RU362109"/>
    </source>
</evidence>
<protein>
    <recommendedName>
        <fullName evidence="2">E2 ubiquitin-conjugating enzyme</fullName>
        <ecNumber evidence="2">2.3.2.23</ecNumber>
    </recommendedName>
</protein>
<dbReference type="SUPFAM" id="SSF54495">
    <property type="entry name" value="UBC-like"/>
    <property type="match status" value="1"/>
</dbReference>
<dbReference type="InterPro" id="IPR023313">
    <property type="entry name" value="UBQ-conjugating_AS"/>
</dbReference>
<accession>A0A504Z296</accession>
<gene>
    <name evidence="8" type="ORF">FGIG_06690</name>
</gene>
<keyword evidence="6" id="KW-0547">Nucleotide-binding</keyword>
<dbReference type="EC" id="2.3.2.23" evidence="2"/>
<dbReference type="PANTHER" id="PTHR24068">
    <property type="entry name" value="UBIQUITIN-CONJUGATING ENZYME E2"/>
    <property type="match status" value="1"/>
</dbReference>
<sequence length="165" mass="19063">MCLYFCTYLFPSRICVLLQELASLNSASNKRIVRNLTVDSSNIRLWTGYLVPEEPPYNKGAFKIELTFPAEYPFKPPKLIFKTPIYHPNIDEHGRICLPIIQPDNWKPATKIELVLQALVAMLHSPELEHPLRTDVADEYLKDPKKFMKNAEEHTRKFAEKPPAV</sequence>
<dbReference type="Gene3D" id="3.10.110.10">
    <property type="entry name" value="Ubiquitin Conjugating Enzyme"/>
    <property type="match status" value="1"/>
</dbReference>
<dbReference type="AlphaFoldDB" id="A0A504Z296"/>
<keyword evidence="9" id="KW-1185">Reference proteome</keyword>
<dbReference type="PROSITE" id="PS50127">
    <property type="entry name" value="UBC_2"/>
    <property type="match status" value="1"/>
</dbReference>
<evidence type="ECO:0000313" key="9">
    <source>
        <dbReference type="Proteomes" id="UP000316759"/>
    </source>
</evidence>
<comment type="caution">
    <text evidence="8">The sequence shown here is derived from an EMBL/GenBank/DDBJ whole genome shotgun (WGS) entry which is preliminary data.</text>
</comment>
<feature type="domain" description="UBC core" evidence="7">
    <location>
        <begin position="12"/>
        <end position="160"/>
    </location>
</feature>
<dbReference type="PROSITE" id="PS00183">
    <property type="entry name" value="UBC_1"/>
    <property type="match status" value="1"/>
</dbReference>
<dbReference type="GO" id="GO:0005524">
    <property type="term" value="F:ATP binding"/>
    <property type="evidence" value="ECO:0007669"/>
    <property type="project" value="UniProtKB-UniRule"/>
</dbReference>
<evidence type="ECO:0000256" key="4">
    <source>
        <dbReference type="ARBA" id="ARBA00022786"/>
    </source>
</evidence>
<dbReference type="FunFam" id="3.10.110.10:FF:000011">
    <property type="entry name" value="Ubiquitin-conjugating enzyme E2 L3"/>
    <property type="match status" value="1"/>
</dbReference>
<keyword evidence="4 6" id="KW-0833">Ubl conjugation pathway</keyword>
<reference evidence="8 9" key="1">
    <citation type="submission" date="2019-04" db="EMBL/GenBank/DDBJ databases">
        <title>Annotation for the trematode Fasciola gigantica.</title>
        <authorList>
            <person name="Choi Y.-J."/>
        </authorList>
    </citation>
    <scope>NUCLEOTIDE SEQUENCE [LARGE SCALE GENOMIC DNA]</scope>
    <source>
        <strain evidence="8">Uganda_cow_1</strain>
    </source>
</reference>
<name>A0A504Z296_FASGI</name>
<keyword evidence="6" id="KW-0067">ATP-binding</keyword>
<dbReference type="EMBL" id="SUNJ01000269">
    <property type="protein sequence ID" value="TPP67794.1"/>
    <property type="molecule type" value="Genomic_DNA"/>
</dbReference>